<sequence>MIKAINLSHDYNGDIALRDINLEIKRGEFICLVGESGSGKTTLLSILSTLLKPKEGELSFNKQNYKDIKNLDEFRQKNIGFIFQFHHLINYLTLFENVKLANEECKDEEILKVFKLLNIEDLKSKFPTEISGGQRQRAAIARALINNPKVIFADEPTGNLDSKNAQIVFELLKNLSAKGTTVIVATHNKELATMANKIYEVKDGQLK</sequence>
<feature type="domain" description="ABC transporter" evidence="4">
    <location>
        <begin position="2"/>
        <end position="207"/>
    </location>
</feature>
<dbReference type="Pfam" id="PF00005">
    <property type="entry name" value="ABC_tran"/>
    <property type="match status" value="1"/>
</dbReference>
<dbReference type="InterPro" id="IPR017871">
    <property type="entry name" value="ABC_transporter-like_CS"/>
</dbReference>
<dbReference type="Proteomes" id="UP000290172">
    <property type="component" value="Unassembled WGS sequence"/>
</dbReference>
<dbReference type="PROSITE" id="PS50893">
    <property type="entry name" value="ABC_TRANSPORTER_2"/>
    <property type="match status" value="1"/>
</dbReference>
<dbReference type="InterPro" id="IPR017911">
    <property type="entry name" value="MacB-like_ATP-bd"/>
</dbReference>
<evidence type="ECO:0000256" key="3">
    <source>
        <dbReference type="ARBA" id="ARBA00022840"/>
    </source>
</evidence>
<dbReference type="SMART" id="SM00382">
    <property type="entry name" value="AAA"/>
    <property type="match status" value="1"/>
</dbReference>
<dbReference type="Gene3D" id="3.40.50.300">
    <property type="entry name" value="P-loop containing nucleotide triphosphate hydrolases"/>
    <property type="match status" value="1"/>
</dbReference>
<evidence type="ECO:0000259" key="4">
    <source>
        <dbReference type="PROSITE" id="PS50893"/>
    </source>
</evidence>
<dbReference type="CDD" id="cd03255">
    <property type="entry name" value="ABC_MJ0796_LolCDE_FtsE"/>
    <property type="match status" value="1"/>
</dbReference>
<comment type="caution">
    <text evidence="5">The sequence shown here is derived from an EMBL/GenBank/DDBJ whole genome shotgun (WGS) entry which is preliminary data.</text>
</comment>
<dbReference type="SUPFAM" id="SSF52540">
    <property type="entry name" value="P-loop containing nucleoside triphosphate hydrolases"/>
    <property type="match status" value="1"/>
</dbReference>
<dbReference type="EMBL" id="PDKJ01000020">
    <property type="protein sequence ID" value="RXJ65822.1"/>
    <property type="molecule type" value="Genomic_DNA"/>
</dbReference>
<dbReference type="GO" id="GO:0005524">
    <property type="term" value="F:ATP binding"/>
    <property type="evidence" value="ECO:0007669"/>
    <property type="project" value="UniProtKB-KW"/>
</dbReference>
<dbReference type="InterPro" id="IPR027417">
    <property type="entry name" value="P-loop_NTPase"/>
</dbReference>
<dbReference type="PROSITE" id="PS00211">
    <property type="entry name" value="ABC_TRANSPORTER_1"/>
    <property type="match status" value="1"/>
</dbReference>
<dbReference type="InterPro" id="IPR015854">
    <property type="entry name" value="ABC_transpr_LolD-like"/>
</dbReference>
<name>A0A4Q0Y6M5_9BACT</name>
<dbReference type="InterPro" id="IPR003439">
    <property type="entry name" value="ABC_transporter-like_ATP-bd"/>
</dbReference>
<gene>
    <name evidence="5" type="ORF">CRV08_14250</name>
</gene>
<accession>A0A4Q0Y6M5</accession>
<evidence type="ECO:0000313" key="5">
    <source>
        <dbReference type="EMBL" id="RXJ65822.1"/>
    </source>
</evidence>
<dbReference type="GO" id="GO:0022857">
    <property type="term" value="F:transmembrane transporter activity"/>
    <property type="evidence" value="ECO:0007669"/>
    <property type="project" value="TreeGrafter"/>
</dbReference>
<proteinExistence type="predicted"/>
<organism evidence="5 6">
    <name type="scientific">Halarcobacter ebronensis</name>
    <dbReference type="NCBI Taxonomy" id="1462615"/>
    <lineage>
        <taxon>Bacteria</taxon>
        <taxon>Pseudomonadati</taxon>
        <taxon>Campylobacterota</taxon>
        <taxon>Epsilonproteobacteria</taxon>
        <taxon>Campylobacterales</taxon>
        <taxon>Arcobacteraceae</taxon>
        <taxon>Halarcobacter</taxon>
    </lineage>
</organism>
<evidence type="ECO:0000313" key="6">
    <source>
        <dbReference type="Proteomes" id="UP000290172"/>
    </source>
</evidence>
<dbReference type="GO" id="GO:0016887">
    <property type="term" value="F:ATP hydrolysis activity"/>
    <property type="evidence" value="ECO:0007669"/>
    <property type="project" value="InterPro"/>
</dbReference>
<dbReference type="PANTHER" id="PTHR24220:SF662">
    <property type="entry name" value="ABC TRANSPORTER ATP-BINDING PROTEIN"/>
    <property type="match status" value="1"/>
</dbReference>
<dbReference type="RefSeq" id="WP_128983290.1">
    <property type="nucleotide sequence ID" value="NZ_PDKJ01000020.1"/>
</dbReference>
<evidence type="ECO:0000256" key="1">
    <source>
        <dbReference type="ARBA" id="ARBA00022448"/>
    </source>
</evidence>
<evidence type="ECO:0000256" key="2">
    <source>
        <dbReference type="ARBA" id="ARBA00022741"/>
    </source>
</evidence>
<dbReference type="InterPro" id="IPR003593">
    <property type="entry name" value="AAA+_ATPase"/>
</dbReference>
<protein>
    <submittedName>
        <fullName evidence="5">Peptide ABC transporter ATP-binding protein</fullName>
    </submittedName>
</protein>
<keyword evidence="1" id="KW-0813">Transport</keyword>
<dbReference type="AlphaFoldDB" id="A0A4Q0Y6M5"/>
<dbReference type="PANTHER" id="PTHR24220">
    <property type="entry name" value="IMPORT ATP-BINDING PROTEIN"/>
    <property type="match status" value="1"/>
</dbReference>
<keyword evidence="3 5" id="KW-0067">ATP-binding</keyword>
<reference evidence="5 6" key="1">
    <citation type="submission" date="2017-10" db="EMBL/GenBank/DDBJ databases">
        <title>Genomics of the genus Arcobacter.</title>
        <authorList>
            <person name="Perez-Cataluna A."/>
            <person name="Figueras M.J."/>
        </authorList>
    </citation>
    <scope>NUCLEOTIDE SEQUENCE [LARGE SCALE GENOMIC DNA]</scope>
    <source>
        <strain evidence="5 6">CECT 8993</strain>
    </source>
</reference>
<dbReference type="GO" id="GO:0005886">
    <property type="term" value="C:plasma membrane"/>
    <property type="evidence" value="ECO:0007669"/>
    <property type="project" value="TreeGrafter"/>
</dbReference>
<keyword evidence="2" id="KW-0547">Nucleotide-binding</keyword>